<evidence type="ECO:0000313" key="4">
    <source>
        <dbReference type="EMBL" id="MBV6325710.1"/>
    </source>
</evidence>
<reference evidence="4" key="1">
    <citation type="submission" date="2021-07" db="EMBL/GenBank/DDBJ databases">
        <title>Characterization of violacein-producing bacteria and related species.</title>
        <authorList>
            <person name="Wilson H.S."/>
            <person name="De Leon M.E."/>
        </authorList>
    </citation>
    <scope>NUCLEOTIDE SEQUENCE</scope>
    <source>
        <strain evidence="4">HSC-15S17</strain>
    </source>
</reference>
<feature type="binding site" evidence="1">
    <location>
        <position position="182"/>
    </location>
    <ligand>
        <name>Cu cation</name>
        <dbReference type="ChEBI" id="CHEBI:23378"/>
    </ligand>
</feature>
<dbReference type="Proteomes" id="UP001162889">
    <property type="component" value="Unassembled WGS sequence"/>
</dbReference>
<feature type="binding site" evidence="1">
    <location>
        <position position="93"/>
    </location>
    <ligand>
        <name>Cu cation</name>
        <dbReference type="ChEBI" id="CHEBI:23378"/>
    </ligand>
</feature>
<dbReference type="PROSITE" id="PS51257">
    <property type="entry name" value="PROKAR_LIPOPROTEIN"/>
    <property type="match status" value="1"/>
</dbReference>
<dbReference type="GO" id="GO:0046872">
    <property type="term" value="F:metal ion binding"/>
    <property type="evidence" value="ECO:0007669"/>
    <property type="project" value="UniProtKB-KW"/>
</dbReference>
<proteinExistence type="predicted"/>
<evidence type="ECO:0000313" key="7">
    <source>
        <dbReference type="Proteomes" id="UP001162889"/>
    </source>
</evidence>
<sequence length="220" mass="24118">MKTSTSSSSSETKAPLLTLAATSLVAIFGCAALYQATMGFQVVSTEDGRRLEIEREPRSVPFAALDWPSRPLLGDVLSNDGRVTIVSFIYTSCTAICSVLGNEFQQMQETIRARGLQDKVRLMSISFDPRDDAQQLRAYAIRQHADRTIWNFAGIPDGSQRKAVLDTFGVVVVPAPLSEYVHNAAFHVVGPSGRLEKIDDYDSPDRALADAVAMYDADRK</sequence>
<keyword evidence="1" id="KW-0186">Copper</keyword>
<accession>A0AA41HE20</accession>
<feature type="domain" description="Thioredoxin" evidence="3">
    <location>
        <begin position="51"/>
        <end position="220"/>
    </location>
</feature>
<dbReference type="InterPro" id="IPR003782">
    <property type="entry name" value="SCO1/SenC"/>
</dbReference>
<gene>
    <name evidence="4" type="ORF">KVP70_32885</name>
    <name evidence="5" type="ORF">L1274_006603</name>
</gene>
<dbReference type="EMBL" id="JALJZU010000040">
    <property type="protein sequence ID" value="MCP2012832.1"/>
    <property type="molecule type" value="Genomic_DNA"/>
</dbReference>
<feature type="disulfide bond" description="Redox-active" evidence="2">
    <location>
        <begin position="93"/>
        <end position="97"/>
    </location>
</feature>
<evidence type="ECO:0000313" key="6">
    <source>
        <dbReference type="Proteomes" id="UP001155901"/>
    </source>
</evidence>
<reference evidence="5" key="2">
    <citation type="submission" date="2022-03" db="EMBL/GenBank/DDBJ databases">
        <title>Genome Encyclopedia of Bacteria and Archaea VI: Functional Genomics of Type Strains.</title>
        <authorList>
            <person name="Whitman W."/>
        </authorList>
    </citation>
    <scope>NUCLEOTIDE SEQUENCE</scope>
    <source>
        <strain evidence="5">HSC-15S17</strain>
    </source>
</reference>
<feature type="binding site" evidence="1">
    <location>
        <position position="97"/>
    </location>
    <ligand>
        <name>Cu cation</name>
        <dbReference type="ChEBI" id="CHEBI:23378"/>
    </ligand>
</feature>
<keyword evidence="1" id="KW-0479">Metal-binding</keyword>
<evidence type="ECO:0000256" key="2">
    <source>
        <dbReference type="PIRSR" id="PIRSR603782-2"/>
    </source>
</evidence>
<dbReference type="RefSeq" id="WP_217946638.1">
    <property type="nucleotide sequence ID" value="NZ_JAHTGR010000058.1"/>
</dbReference>
<name>A0AA41HE20_9BURK</name>
<evidence type="ECO:0000259" key="3">
    <source>
        <dbReference type="PROSITE" id="PS51352"/>
    </source>
</evidence>
<dbReference type="InterPro" id="IPR013766">
    <property type="entry name" value="Thioredoxin_domain"/>
</dbReference>
<keyword evidence="7" id="KW-1185">Reference proteome</keyword>
<dbReference type="Pfam" id="PF02630">
    <property type="entry name" value="SCO1-SenC"/>
    <property type="match status" value="1"/>
</dbReference>
<dbReference type="PROSITE" id="PS51352">
    <property type="entry name" value="THIOREDOXIN_2"/>
    <property type="match status" value="1"/>
</dbReference>
<dbReference type="CDD" id="cd02968">
    <property type="entry name" value="SCO"/>
    <property type="match status" value="1"/>
</dbReference>
<keyword evidence="2" id="KW-1015">Disulfide bond</keyword>
<comment type="caution">
    <text evidence="4">The sequence shown here is derived from an EMBL/GenBank/DDBJ whole genome shotgun (WGS) entry which is preliminary data.</text>
</comment>
<dbReference type="Proteomes" id="UP001155901">
    <property type="component" value="Unassembled WGS sequence"/>
</dbReference>
<evidence type="ECO:0000256" key="1">
    <source>
        <dbReference type="PIRSR" id="PIRSR603782-1"/>
    </source>
</evidence>
<dbReference type="EMBL" id="JAHTGR010000058">
    <property type="protein sequence ID" value="MBV6325710.1"/>
    <property type="molecule type" value="Genomic_DNA"/>
</dbReference>
<protein>
    <submittedName>
        <fullName evidence="5">Protein SCO1/2</fullName>
    </submittedName>
    <submittedName>
        <fullName evidence="4">SCO family protein</fullName>
    </submittedName>
</protein>
<evidence type="ECO:0000313" key="5">
    <source>
        <dbReference type="EMBL" id="MCP2012832.1"/>
    </source>
</evidence>
<dbReference type="AlphaFoldDB" id="A0AA41HE20"/>
<organism evidence="4 6">
    <name type="scientific">Duganella violaceipulchra</name>
    <dbReference type="NCBI Taxonomy" id="2849652"/>
    <lineage>
        <taxon>Bacteria</taxon>
        <taxon>Pseudomonadati</taxon>
        <taxon>Pseudomonadota</taxon>
        <taxon>Betaproteobacteria</taxon>
        <taxon>Burkholderiales</taxon>
        <taxon>Oxalobacteraceae</taxon>
        <taxon>Telluria group</taxon>
        <taxon>Duganella</taxon>
    </lineage>
</organism>